<evidence type="ECO:0000256" key="1">
    <source>
        <dbReference type="ARBA" id="ARBA00023157"/>
    </source>
</evidence>
<protein>
    <submittedName>
        <fullName evidence="5">Uncharacterized protein</fullName>
    </submittedName>
</protein>
<dbReference type="GO" id="GO:0043195">
    <property type="term" value="C:terminal bouton"/>
    <property type="evidence" value="ECO:0007669"/>
    <property type="project" value="TreeGrafter"/>
</dbReference>
<dbReference type="Gene3D" id="4.10.400.10">
    <property type="entry name" value="Low-density Lipoprotein Receptor"/>
    <property type="match status" value="1"/>
</dbReference>
<dbReference type="WBParaSite" id="ACRNAN_Path_1095.g4183.t1">
    <property type="protein sequence ID" value="ACRNAN_Path_1095.g4183.t1"/>
    <property type="gene ID" value="ACRNAN_Path_1095.g4183"/>
</dbReference>
<name>A0A914BVF2_9BILA</name>
<keyword evidence="1" id="KW-1015">Disulfide bond</keyword>
<dbReference type="AlphaFoldDB" id="A0A914BVF2"/>
<feature type="region of interest" description="Disordered" evidence="3">
    <location>
        <begin position="85"/>
        <end position="108"/>
    </location>
</feature>
<keyword evidence="4" id="KW-1185">Reference proteome</keyword>
<dbReference type="Proteomes" id="UP000887540">
    <property type="component" value="Unplaced"/>
</dbReference>
<dbReference type="SMART" id="SM00192">
    <property type="entry name" value="LDLa"/>
    <property type="match status" value="1"/>
</dbReference>
<proteinExistence type="predicted"/>
<accession>A0A914BVF2</accession>
<dbReference type="PANTHER" id="PTHR21105:SF0">
    <property type="entry name" value="GH16255P"/>
    <property type="match status" value="1"/>
</dbReference>
<dbReference type="GO" id="GO:0030297">
    <property type="term" value="F:transmembrane receptor protein tyrosine kinase activator activity"/>
    <property type="evidence" value="ECO:0007669"/>
    <property type="project" value="TreeGrafter"/>
</dbReference>
<sequence length="208" mass="24141">MPIQSLDDYANSGKLYHVERIKRMMESFDDVILKRFFRAALARLEDEDEPDEEEEENIYQQQIPPPSTLNDEPIASTSQAILQNSEIPDDSNSATPKNGQKRVPRSLSRGQSIRVELWPHHRRRRKGCPAVKDKVQFLCPTKNHHLYDVCISREQLCDHVNDCPNNEDEDEKFCLFYKPLDHELKTVVHAVLLLVDNVIGQNQPRIEL</sequence>
<dbReference type="CDD" id="cd00112">
    <property type="entry name" value="LDLa"/>
    <property type="match status" value="1"/>
</dbReference>
<feature type="compositionally biased region" description="Polar residues" evidence="3">
    <location>
        <begin position="85"/>
        <end position="98"/>
    </location>
</feature>
<dbReference type="PROSITE" id="PS01209">
    <property type="entry name" value="LDLRA_1"/>
    <property type="match status" value="1"/>
</dbReference>
<feature type="compositionally biased region" description="Acidic residues" evidence="3">
    <location>
        <begin position="45"/>
        <end position="57"/>
    </location>
</feature>
<evidence type="ECO:0000313" key="5">
    <source>
        <dbReference type="WBParaSite" id="ACRNAN_Path_1095.g4183.t1"/>
    </source>
</evidence>
<evidence type="ECO:0000256" key="3">
    <source>
        <dbReference type="SAM" id="MobiDB-lite"/>
    </source>
</evidence>
<dbReference type="PROSITE" id="PS50068">
    <property type="entry name" value="LDLRA_2"/>
    <property type="match status" value="1"/>
</dbReference>
<dbReference type="SUPFAM" id="SSF57424">
    <property type="entry name" value="LDL receptor-like module"/>
    <property type="match status" value="1"/>
</dbReference>
<organism evidence="4 5">
    <name type="scientific">Acrobeloides nanus</name>
    <dbReference type="NCBI Taxonomy" id="290746"/>
    <lineage>
        <taxon>Eukaryota</taxon>
        <taxon>Metazoa</taxon>
        <taxon>Ecdysozoa</taxon>
        <taxon>Nematoda</taxon>
        <taxon>Chromadorea</taxon>
        <taxon>Rhabditida</taxon>
        <taxon>Tylenchina</taxon>
        <taxon>Cephalobomorpha</taxon>
        <taxon>Cephaloboidea</taxon>
        <taxon>Cephalobidae</taxon>
        <taxon>Acrobeloides</taxon>
    </lineage>
</organism>
<feature type="region of interest" description="Disordered" evidence="3">
    <location>
        <begin position="45"/>
        <end position="73"/>
    </location>
</feature>
<evidence type="ECO:0000313" key="4">
    <source>
        <dbReference type="Proteomes" id="UP000887540"/>
    </source>
</evidence>
<dbReference type="InterPro" id="IPR023415">
    <property type="entry name" value="LDLR_class-A_CS"/>
</dbReference>
<comment type="caution">
    <text evidence="2">Lacks conserved residue(s) required for the propagation of feature annotation.</text>
</comment>
<reference evidence="5" key="1">
    <citation type="submission" date="2022-11" db="UniProtKB">
        <authorList>
            <consortium name="WormBaseParasite"/>
        </authorList>
    </citation>
    <scope>IDENTIFICATION</scope>
</reference>
<dbReference type="GO" id="GO:0043410">
    <property type="term" value="P:positive regulation of MAPK cascade"/>
    <property type="evidence" value="ECO:0007669"/>
    <property type="project" value="TreeGrafter"/>
</dbReference>
<dbReference type="InterPro" id="IPR036055">
    <property type="entry name" value="LDL_receptor-like_sf"/>
</dbReference>
<dbReference type="PANTHER" id="PTHR21105">
    <property type="entry name" value="GH16255P"/>
    <property type="match status" value="1"/>
</dbReference>
<evidence type="ECO:0000256" key="2">
    <source>
        <dbReference type="PROSITE-ProRule" id="PRU00124"/>
    </source>
</evidence>
<dbReference type="InterPro" id="IPR002172">
    <property type="entry name" value="LDrepeatLR_classA_rpt"/>
</dbReference>